<keyword evidence="2" id="KW-1185">Reference proteome</keyword>
<gene>
    <name evidence="1" type="ORF">V1478_012446</name>
</gene>
<dbReference type="EMBL" id="JAUDFV010000152">
    <property type="protein sequence ID" value="KAL2718570.1"/>
    <property type="molecule type" value="Genomic_DNA"/>
</dbReference>
<reference evidence="1 2" key="1">
    <citation type="journal article" date="2024" name="Ann. Entomol. Soc. Am.">
        <title>Genomic analyses of the southern and eastern yellowjacket wasps (Hymenoptera: Vespidae) reveal evolutionary signatures of social life.</title>
        <authorList>
            <person name="Catto M.A."/>
            <person name="Caine P.B."/>
            <person name="Orr S.E."/>
            <person name="Hunt B.G."/>
            <person name="Goodisman M.A.D."/>
        </authorList>
    </citation>
    <scope>NUCLEOTIDE SEQUENCE [LARGE SCALE GENOMIC DNA]</scope>
    <source>
        <strain evidence="1">233</strain>
        <tissue evidence="1">Head and thorax</tissue>
    </source>
</reference>
<proteinExistence type="predicted"/>
<evidence type="ECO:0000313" key="2">
    <source>
        <dbReference type="Proteomes" id="UP001607302"/>
    </source>
</evidence>
<sequence>MRSTRIRFHSQHDKSLLDITQLLFEWVYYTGVEEGVRPTVITGPSIRKEGSTSRSGRLRGTMLAQHRSVERRIGHVVSLVSSMIRIFLEREEKEEVVEEDGGRERGGWKAERRVAVLRRSSPTAPPEWGAFARGSIVNCSRRVAYTKGVGPPPFLPFYESSCAVSSLEEDYPYGGEKCERRVSRHLGDYDSFSKGKLCLPVCEYFRARVLYSFVIFFVTNNKCSDTNVYTLVRTSVSPFGIYSPQNFPIGSIMTEINAKEKGNNI</sequence>
<dbReference type="Proteomes" id="UP001607302">
    <property type="component" value="Unassembled WGS sequence"/>
</dbReference>
<comment type="caution">
    <text evidence="1">The sequence shown here is derived from an EMBL/GenBank/DDBJ whole genome shotgun (WGS) entry which is preliminary data.</text>
</comment>
<organism evidence="1 2">
    <name type="scientific">Vespula squamosa</name>
    <name type="common">Southern yellow jacket</name>
    <name type="synonym">Wasp</name>
    <dbReference type="NCBI Taxonomy" id="30214"/>
    <lineage>
        <taxon>Eukaryota</taxon>
        <taxon>Metazoa</taxon>
        <taxon>Ecdysozoa</taxon>
        <taxon>Arthropoda</taxon>
        <taxon>Hexapoda</taxon>
        <taxon>Insecta</taxon>
        <taxon>Pterygota</taxon>
        <taxon>Neoptera</taxon>
        <taxon>Endopterygota</taxon>
        <taxon>Hymenoptera</taxon>
        <taxon>Apocrita</taxon>
        <taxon>Aculeata</taxon>
        <taxon>Vespoidea</taxon>
        <taxon>Vespidae</taxon>
        <taxon>Vespinae</taxon>
        <taxon>Vespula</taxon>
    </lineage>
</organism>
<dbReference type="AlphaFoldDB" id="A0ABD2AFG1"/>
<evidence type="ECO:0000313" key="1">
    <source>
        <dbReference type="EMBL" id="KAL2718570.1"/>
    </source>
</evidence>
<name>A0ABD2AFG1_VESSQ</name>
<accession>A0ABD2AFG1</accession>
<protein>
    <submittedName>
        <fullName evidence="1">Uncharacterized protein</fullName>
    </submittedName>
</protein>